<proteinExistence type="predicted"/>
<reference evidence="1" key="1">
    <citation type="journal article" date="2014" name="Front. Microbiol.">
        <title>High frequency of phylogenetically diverse reductive dehalogenase-homologous genes in deep subseafloor sedimentary metagenomes.</title>
        <authorList>
            <person name="Kawai M."/>
            <person name="Futagami T."/>
            <person name="Toyoda A."/>
            <person name="Takaki Y."/>
            <person name="Nishi S."/>
            <person name="Hori S."/>
            <person name="Arai W."/>
            <person name="Tsubouchi T."/>
            <person name="Morono Y."/>
            <person name="Uchiyama I."/>
            <person name="Ito T."/>
            <person name="Fujiyama A."/>
            <person name="Inagaki F."/>
            <person name="Takami H."/>
        </authorList>
    </citation>
    <scope>NUCLEOTIDE SEQUENCE</scope>
    <source>
        <strain evidence="1">Expedition CK06-06</strain>
    </source>
</reference>
<accession>X0ZUC8</accession>
<comment type="caution">
    <text evidence="1">The sequence shown here is derived from an EMBL/GenBank/DDBJ whole genome shotgun (WGS) entry which is preliminary data.</text>
</comment>
<sequence>MGRLSNENLALSANGNQLLLVSHYPNVISPKADKYGNIWENRVWNSQTGEVLLQETAIQRLYSSISPDGDYIINELNQTIISVS</sequence>
<dbReference type="EMBL" id="BART01003950">
    <property type="protein sequence ID" value="GAG64068.1"/>
    <property type="molecule type" value="Genomic_DNA"/>
</dbReference>
<dbReference type="AlphaFoldDB" id="X0ZUC8"/>
<gene>
    <name evidence="1" type="ORF">S01H4_10367</name>
</gene>
<protein>
    <submittedName>
        <fullName evidence="1">Uncharacterized protein</fullName>
    </submittedName>
</protein>
<organism evidence="1">
    <name type="scientific">marine sediment metagenome</name>
    <dbReference type="NCBI Taxonomy" id="412755"/>
    <lineage>
        <taxon>unclassified sequences</taxon>
        <taxon>metagenomes</taxon>
        <taxon>ecological metagenomes</taxon>
    </lineage>
</organism>
<evidence type="ECO:0000313" key="1">
    <source>
        <dbReference type="EMBL" id="GAG64068.1"/>
    </source>
</evidence>
<feature type="non-terminal residue" evidence="1">
    <location>
        <position position="84"/>
    </location>
</feature>
<name>X0ZUC8_9ZZZZ</name>